<dbReference type="Proteomes" id="UP000054248">
    <property type="component" value="Unassembled WGS sequence"/>
</dbReference>
<dbReference type="Pfam" id="PF03919">
    <property type="entry name" value="mRNA_cap_C"/>
    <property type="match status" value="1"/>
</dbReference>
<evidence type="ECO:0000313" key="3">
    <source>
        <dbReference type="Proteomes" id="UP000054248"/>
    </source>
</evidence>
<dbReference type="Gene3D" id="2.40.50.140">
    <property type="entry name" value="Nucleic acid-binding proteins"/>
    <property type="match status" value="1"/>
</dbReference>
<accession>A0A0C3QML8</accession>
<reference evidence="3" key="2">
    <citation type="submission" date="2015-01" db="EMBL/GenBank/DDBJ databases">
        <title>Evolutionary Origins and Diversification of the Mycorrhizal Mutualists.</title>
        <authorList>
            <consortium name="DOE Joint Genome Institute"/>
            <consortium name="Mycorrhizal Genomics Consortium"/>
            <person name="Kohler A."/>
            <person name="Kuo A."/>
            <person name="Nagy L.G."/>
            <person name="Floudas D."/>
            <person name="Copeland A."/>
            <person name="Barry K.W."/>
            <person name="Cichocki N."/>
            <person name="Veneault-Fourrey C."/>
            <person name="LaButti K."/>
            <person name="Lindquist E.A."/>
            <person name="Lipzen A."/>
            <person name="Lundell T."/>
            <person name="Morin E."/>
            <person name="Murat C."/>
            <person name="Riley R."/>
            <person name="Ohm R."/>
            <person name="Sun H."/>
            <person name="Tunlid A."/>
            <person name="Henrissat B."/>
            <person name="Grigoriev I.V."/>
            <person name="Hibbett D.S."/>
            <person name="Martin F."/>
        </authorList>
    </citation>
    <scope>NUCLEOTIDE SEQUENCE [LARGE SCALE GENOMIC DNA]</scope>
    <source>
        <strain evidence="3">MUT 4182</strain>
    </source>
</reference>
<protein>
    <recommendedName>
        <fullName evidence="1">mRNA capping enzyme C-terminal domain-containing protein</fullName>
    </recommendedName>
</protein>
<keyword evidence="3" id="KW-1185">Reference proteome</keyword>
<sequence length="130" mass="15291">VDFKLELRFPPSKTHPDGLDYYSKPTFVLLAWAGGNKYDHFDTMRISDDEWERMKETGDQFDDRVVEVVWSFAERNWKILRFRDDKKHGNHKDVVGSVIESIQDGVEVDAVSTRIENTNRLCIWLTPLFL</sequence>
<proteinExistence type="predicted"/>
<evidence type="ECO:0000313" key="2">
    <source>
        <dbReference type="EMBL" id="KIO28129.1"/>
    </source>
</evidence>
<dbReference type="EMBL" id="KN822998">
    <property type="protein sequence ID" value="KIO28129.1"/>
    <property type="molecule type" value="Genomic_DNA"/>
</dbReference>
<dbReference type="AlphaFoldDB" id="A0A0C3QML8"/>
<gene>
    <name evidence="2" type="ORF">M407DRAFT_72238</name>
</gene>
<feature type="domain" description="mRNA capping enzyme C-terminal" evidence="1">
    <location>
        <begin position="1"/>
        <end position="109"/>
    </location>
</feature>
<dbReference type="OrthoDB" id="200924at2759"/>
<name>A0A0C3QML8_9AGAM</name>
<evidence type="ECO:0000259" key="1">
    <source>
        <dbReference type="Pfam" id="PF03919"/>
    </source>
</evidence>
<dbReference type="HOGENOM" id="CLU_1943281_0_0_1"/>
<reference evidence="2 3" key="1">
    <citation type="submission" date="2014-04" db="EMBL/GenBank/DDBJ databases">
        <authorList>
            <consortium name="DOE Joint Genome Institute"/>
            <person name="Kuo A."/>
            <person name="Girlanda M."/>
            <person name="Perotto S."/>
            <person name="Kohler A."/>
            <person name="Nagy L.G."/>
            <person name="Floudas D."/>
            <person name="Copeland A."/>
            <person name="Barry K.W."/>
            <person name="Cichocki N."/>
            <person name="Veneault-Fourrey C."/>
            <person name="LaButti K."/>
            <person name="Lindquist E.A."/>
            <person name="Lipzen A."/>
            <person name="Lundell T."/>
            <person name="Morin E."/>
            <person name="Murat C."/>
            <person name="Sun H."/>
            <person name="Tunlid A."/>
            <person name="Henrissat B."/>
            <person name="Grigoriev I.V."/>
            <person name="Hibbett D.S."/>
            <person name="Martin F."/>
            <person name="Nordberg H.P."/>
            <person name="Cantor M.N."/>
            <person name="Hua S.X."/>
        </authorList>
    </citation>
    <scope>NUCLEOTIDE SEQUENCE [LARGE SCALE GENOMIC DNA]</scope>
    <source>
        <strain evidence="2 3">MUT 4182</strain>
    </source>
</reference>
<dbReference type="InterPro" id="IPR013846">
    <property type="entry name" value="mRNA_cap_enzyme_C"/>
</dbReference>
<dbReference type="STRING" id="1051891.A0A0C3QML8"/>
<dbReference type="SUPFAM" id="SSF50249">
    <property type="entry name" value="Nucleic acid-binding proteins"/>
    <property type="match status" value="1"/>
</dbReference>
<dbReference type="InterPro" id="IPR012340">
    <property type="entry name" value="NA-bd_OB-fold"/>
</dbReference>
<feature type="non-terminal residue" evidence="2">
    <location>
        <position position="1"/>
    </location>
</feature>
<organism evidence="2 3">
    <name type="scientific">Tulasnella calospora MUT 4182</name>
    <dbReference type="NCBI Taxonomy" id="1051891"/>
    <lineage>
        <taxon>Eukaryota</taxon>
        <taxon>Fungi</taxon>
        <taxon>Dikarya</taxon>
        <taxon>Basidiomycota</taxon>
        <taxon>Agaricomycotina</taxon>
        <taxon>Agaricomycetes</taxon>
        <taxon>Cantharellales</taxon>
        <taxon>Tulasnellaceae</taxon>
        <taxon>Tulasnella</taxon>
    </lineage>
</organism>